<feature type="chain" id="PRO_5028899638" evidence="7">
    <location>
        <begin position="20"/>
        <end position="784"/>
    </location>
</feature>
<dbReference type="InterPro" id="IPR015422">
    <property type="entry name" value="PyrdxlP-dep_Trfase_small"/>
</dbReference>
<evidence type="ECO:0000256" key="3">
    <source>
        <dbReference type="ARBA" id="ARBA00022793"/>
    </source>
</evidence>
<dbReference type="InterPro" id="IPR015424">
    <property type="entry name" value="PyrdxlP-dep_Trfase"/>
</dbReference>
<evidence type="ECO:0000256" key="7">
    <source>
        <dbReference type="SAM" id="SignalP"/>
    </source>
</evidence>
<keyword evidence="7" id="KW-0732">Signal</keyword>
<accession>A0A7E4ZZ90</accession>
<feature type="signal peptide" evidence="7">
    <location>
        <begin position="1"/>
        <end position="19"/>
    </location>
</feature>
<dbReference type="SUPFAM" id="SSF53383">
    <property type="entry name" value="PLP-dependent transferases"/>
    <property type="match status" value="1"/>
</dbReference>
<comment type="similarity">
    <text evidence="2">Belongs to the group II decarboxylase family.</text>
</comment>
<name>A0A7E4ZZ90_PANRE</name>
<evidence type="ECO:0000256" key="1">
    <source>
        <dbReference type="ARBA" id="ARBA00001933"/>
    </source>
</evidence>
<dbReference type="WBParaSite" id="Pan_g4947.t1">
    <property type="protein sequence ID" value="Pan_g4947.t1"/>
    <property type="gene ID" value="Pan_g4947"/>
</dbReference>
<comment type="cofactor">
    <cofactor evidence="1 6">
        <name>pyridoxal 5'-phosphate</name>
        <dbReference type="ChEBI" id="CHEBI:597326"/>
    </cofactor>
</comment>
<evidence type="ECO:0000313" key="9">
    <source>
        <dbReference type="WBParaSite" id="Pan_g4947.t1"/>
    </source>
</evidence>
<evidence type="ECO:0000256" key="4">
    <source>
        <dbReference type="ARBA" id="ARBA00022898"/>
    </source>
</evidence>
<dbReference type="GO" id="GO:0005737">
    <property type="term" value="C:cytoplasm"/>
    <property type="evidence" value="ECO:0007669"/>
    <property type="project" value="TreeGrafter"/>
</dbReference>
<dbReference type="PANTHER" id="PTHR11999:SF70">
    <property type="entry name" value="MIP05841P"/>
    <property type="match status" value="1"/>
</dbReference>
<dbReference type="Proteomes" id="UP000492821">
    <property type="component" value="Unassembled WGS sequence"/>
</dbReference>
<sequence length="784" mass="85783">MHVVPFLTVAVALFGTAIGTSPLVPVRGRVHLVSSLPSSSAQLAPINAALSSAADVSRSFISRGQSGLCGAANSLAASSNDLVVLVGDQNDGACDVAGVSLVHVQFSAPDFVSVSYKSLASGYLKSTARVRSDASGINTVLKNAFHDILLDDFLNGGDVYADSITGTSRGFFSAILPFSFSTLFNILLGGAIAYLIQTYVLVQQLPGGAVPVSASDAAVIQELESFKPAELRAKKKKTPTGAKNVPHSADQFRHWMKLVTEFCIDYMNHPEVYDVVTGFKPGFLYKSFPKEAPQKAEPFENIMRDLYTKIMPGMTHWQHPRFHSYFVTGCCYPDIMADAIISSFGILYFNWDSSPAMTELEVGVINWLGRLYNLPEAFLFQGNVDQSPGGGSFQESASDAIFICLLAARNKKIKEITGKSVALANRDSEHQAITKLVAYANREAHSCIEKAALLALVHMRSIPGDHNLELTGENLEKAIKIDLDKGLTPFFVHVTCGTTATGAFDRLAECVAVAKKYNMWVHVDGAYGGNSWALPEMRATQKGIEDVDSVNINMQKVFLHSTSASGMWTRNQRAVKEALSVDPAYLKPRFEGTNDFRHWGTALSRRARCMKSWFICRLYGADGMREYVRRMHRISKHMHSLLEKDPRIEIIGNHTFTVSAFRLKMENEKEADELTSQLSEYINHSRKLAVTYARPANKSVIRISINHPQSLEQEMNDSYNVLSELIDEFTLLSQKGGIVTNPMFRNDKGVIGSPAPLSSASSSMNLATGRALTPAVPEAVPPGC</sequence>
<dbReference type="GO" id="GO:0006520">
    <property type="term" value="P:amino acid metabolic process"/>
    <property type="evidence" value="ECO:0007669"/>
    <property type="project" value="InterPro"/>
</dbReference>
<dbReference type="InterPro" id="IPR002129">
    <property type="entry name" value="PyrdxlP-dep_de-COase"/>
</dbReference>
<dbReference type="GO" id="GO:0016831">
    <property type="term" value="F:carboxy-lyase activity"/>
    <property type="evidence" value="ECO:0007669"/>
    <property type="project" value="UniProtKB-KW"/>
</dbReference>
<evidence type="ECO:0000256" key="5">
    <source>
        <dbReference type="ARBA" id="ARBA00023239"/>
    </source>
</evidence>
<evidence type="ECO:0000256" key="2">
    <source>
        <dbReference type="ARBA" id="ARBA00009533"/>
    </source>
</evidence>
<reference evidence="9" key="2">
    <citation type="submission" date="2020-10" db="UniProtKB">
        <authorList>
            <consortium name="WormBaseParasite"/>
        </authorList>
    </citation>
    <scope>IDENTIFICATION</scope>
</reference>
<organism evidence="8 9">
    <name type="scientific">Panagrellus redivivus</name>
    <name type="common">Microworm</name>
    <dbReference type="NCBI Taxonomy" id="6233"/>
    <lineage>
        <taxon>Eukaryota</taxon>
        <taxon>Metazoa</taxon>
        <taxon>Ecdysozoa</taxon>
        <taxon>Nematoda</taxon>
        <taxon>Chromadorea</taxon>
        <taxon>Rhabditida</taxon>
        <taxon>Tylenchina</taxon>
        <taxon>Panagrolaimomorpha</taxon>
        <taxon>Panagrolaimoidea</taxon>
        <taxon>Panagrolaimidae</taxon>
        <taxon>Panagrellus</taxon>
    </lineage>
</organism>
<protein>
    <submittedName>
        <fullName evidence="9">ANK_REP_REGION domain-containing protein</fullName>
    </submittedName>
</protein>
<dbReference type="InterPro" id="IPR015421">
    <property type="entry name" value="PyrdxlP-dep_Trfase_major"/>
</dbReference>
<reference evidence="8" key="1">
    <citation type="journal article" date="2013" name="Genetics">
        <title>The draft genome and transcriptome of Panagrellus redivivus are shaped by the harsh demands of a free-living lifestyle.</title>
        <authorList>
            <person name="Srinivasan J."/>
            <person name="Dillman A.R."/>
            <person name="Macchietto M.G."/>
            <person name="Heikkinen L."/>
            <person name="Lakso M."/>
            <person name="Fracchia K.M."/>
            <person name="Antoshechkin I."/>
            <person name="Mortazavi A."/>
            <person name="Wong G."/>
            <person name="Sternberg P.W."/>
        </authorList>
    </citation>
    <scope>NUCLEOTIDE SEQUENCE [LARGE SCALE GENOMIC DNA]</scope>
    <source>
        <strain evidence="8">MT8872</strain>
    </source>
</reference>
<dbReference type="GO" id="GO:0030170">
    <property type="term" value="F:pyridoxal phosphate binding"/>
    <property type="evidence" value="ECO:0007669"/>
    <property type="project" value="InterPro"/>
</dbReference>
<keyword evidence="4 6" id="KW-0663">Pyridoxal phosphate</keyword>
<dbReference type="GO" id="GO:0019752">
    <property type="term" value="P:carboxylic acid metabolic process"/>
    <property type="evidence" value="ECO:0007669"/>
    <property type="project" value="InterPro"/>
</dbReference>
<proteinExistence type="inferred from homology"/>
<dbReference type="Gene3D" id="3.90.1150.10">
    <property type="entry name" value="Aspartate Aminotransferase, domain 1"/>
    <property type="match status" value="1"/>
</dbReference>
<dbReference type="PANTHER" id="PTHR11999">
    <property type="entry name" value="GROUP II PYRIDOXAL-5-PHOSPHATE DECARBOXYLASE"/>
    <property type="match status" value="1"/>
</dbReference>
<keyword evidence="3" id="KW-0210">Decarboxylase</keyword>
<dbReference type="PRINTS" id="PR00800">
    <property type="entry name" value="YHDCRBOXLASE"/>
</dbReference>
<keyword evidence="8" id="KW-1185">Reference proteome</keyword>
<dbReference type="Gene3D" id="1.20.1340.10">
    <property type="entry name" value="dopa decarboxylase, N-terminal domain"/>
    <property type="match status" value="1"/>
</dbReference>
<dbReference type="InterPro" id="IPR010977">
    <property type="entry name" value="Aromatic_deC"/>
</dbReference>
<dbReference type="Gene3D" id="3.40.640.10">
    <property type="entry name" value="Type I PLP-dependent aspartate aminotransferase-like (Major domain)"/>
    <property type="match status" value="1"/>
</dbReference>
<evidence type="ECO:0000256" key="6">
    <source>
        <dbReference type="PIRSR" id="PIRSR602129-50"/>
    </source>
</evidence>
<dbReference type="AlphaFoldDB" id="A0A7E4ZZ90"/>
<feature type="modified residue" description="N6-(pyridoxal phosphate)lysine" evidence="6">
    <location>
        <position position="556"/>
    </location>
</feature>
<evidence type="ECO:0000313" key="8">
    <source>
        <dbReference type="Proteomes" id="UP000492821"/>
    </source>
</evidence>
<keyword evidence="5" id="KW-0456">Lyase</keyword>
<dbReference type="Pfam" id="PF00282">
    <property type="entry name" value="Pyridoxal_deC"/>
    <property type="match status" value="1"/>
</dbReference>